<evidence type="ECO:0000256" key="3">
    <source>
        <dbReference type="ARBA" id="ARBA00022833"/>
    </source>
</evidence>
<dbReference type="Pfam" id="PF04828">
    <property type="entry name" value="GFA"/>
    <property type="match status" value="1"/>
</dbReference>
<sequence length="133" mass="14876">MQGSCLCGAVRYEVTRLDSPIQHCACRTCRKAHSAAFNTAALVKHEHFKWLQGEASLKSYESSPGKLRYFCGTCGSQLVAQKAGRDTLVLRVASLDDDPGAAPQWRIWTSHQVPWLDYTAPIPSYPEWDPSHR</sequence>
<protein>
    <submittedName>
        <fullName evidence="6">Aldehyde-activating protein</fullName>
    </submittedName>
</protein>
<comment type="similarity">
    <text evidence="1">Belongs to the Gfa family.</text>
</comment>
<dbReference type="SUPFAM" id="SSF51316">
    <property type="entry name" value="Mss4-like"/>
    <property type="match status" value="1"/>
</dbReference>
<evidence type="ECO:0000256" key="1">
    <source>
        <dbReference type="ARBA" id="ARBA00005495"/>
    </source>
</evidence>
<name>A0A0G3BNW2_9BURK</name>
<dbReference type="AlphaFoldDB" id="A0A0G3BNW2"/>
<keyword evidence="4" id="KW-0456">Lyase</keyword>
<dbReference type="Proteomes" id="UP000035352">
    <property type="component" value="Chromosome"/>
</dbReference>
<dbReference type="RefSeq" id="WP_047194139.1">
    <property type="nucleotide sequence ID" value="NZ_CP011371.1"/>
</dbReference>
<dbReference type="EMBL" id="CP011371">
    <property type="protein sequence ID" value="AKJ28235.1"/>
    <property type="molecule type" value="Genomic_DNA"/>
</dbReference>
<organism evidence="6 7">
    <name type="scientific">Caldimonas brevitalea</name>
    <dbReference type="NCBI Taxonomy" id="413882"/>
    <lineage>
        <taxon>Bacteria</taxon>
        <taxon>Pseudomonadati</taxon>
        <taxon>Pseudomonadota</taxon>
        <taxon>Betaproteobacteria</taxon>
        <taxon>Burkholderiales</taxon>
        <taxon>Sphaerotilaceae</taxon>
        <taxon>Caldimonas</taxon>
    </lineage>
</organism>
<evidence type="ECO:0000313" key="6">
    <source>
        <dbReference type="EMBL" id="AKJ28235.1"/>
    </source>
</evidence>
<dbReference type="InterPro" id="IPR006913">
    <property type="entry name" value="CENP-V/GFA"/>
</dbReference>
<feature type="domain" description="CENP-V/GFA" evidence="5">
    <location>
        <begin position="1"/>
        <end position="116"/>
    </location>
</feature>
<dbReference type="InterPro" id="IPR011057">
    <property type="entry name" value="Mss4-like_sf"/>
</dbReference>
<dbReference type="STRING" id="413882.AAW51_1544"/>
<dbReference type="OrthoDB" id="327703at2"/>
<reference evidence="6 7" key="1">
    <citation type="submission" date="2015-05" db="EMBL/GenBank/DDBJ databases">
        <authorList>
            <person name="Tang B."/>
            <person name="Yu Y."/>
        </authorList>
    </citation>
    <scope>NUCLEOTIDE SEQUENCE [LARGE SCALE GENOMIC DNA]</scope>
    <source>
        <strain evidence="6 7">DSM 7029</strain>
    </source>
</reference>
<dbReference type="GO" id="GO:0016846">
    <property type="term" value="F:carbon-sulfur lyase activity"/>
    <property type="evidence" value="ECO:0007669"/>
    <property type="project" value="InterPro"/>
</dbReference>
<dbReference type="PANTHER" id="PTHR33337:SF40">
    <property type="entry name" value="CENP-V_GFA DOMAIN-CONTAINING PROTEIN-RELATED"/>
    <property type="match status" value="1"/>
</dbReference>
<evidence type="ECO:0000313" key="7">
    <source>
        <dbReference type="Proteomes" id="UP000035352"/>
    </source>
</evidence>
<keyword evidence="2" id="KW-0479">Metal-binding</keyword>
<keyword evidence="7" id="KW-1185">Reference proteome</keyword>
<accession>A0A0G3BNW2</accession>
<dbReference type="Gene3D" id="3.90.1590.10">
    <property type="entry name" value="glutathione-dependent formaldehyde- activating enzyme (gfa)"/>
    <property type="match status" value="1"/>
</dbReference>
<dbReference type="GO" id="GO:0046872">
    <property type="term" value="F:metal ion binding"/>
    <property type="evidence" value="ECO:0007669"/>
    <property type="project" value="UniProtKB-KW"/>
</dbReference>
<evidence type="ECO:0000256" key="2">
    <source>
        <dbReference type="ARBA" id="ARBA00022723"/>
    </source>
</evidence>
<proteinExistence type="inferred from homology"/>
<dbReference type="PATRIC" id="fig|413882.6.peg.1620"/>
<dbReference type="PROSITE" id="PS51891">
    <property type="entry name" value="CENP_V_GFA"/>
    <property type="match status" value="1"/>
</dbReference>
<keyword evidence="3" id="KW-0862">Zinc</keyword>
<gene>
    <name evidence="6" type="ORF">AAW51_1544</name>
</gene>
<dbReference type="KEGG" id="pbh:AAW51_1544"/>
<evidence type="ECO:0000256" key="4">
    <source>
        <dbReference type="ARBA" id="ARBA00023239"/>
    </source>
</evidence>
<dbReference type="PANTHER" id="PTHR33337">
    <property type="entry name" value="GFA DOMAIN-CONTAINING PROTEIN"/>
    <property type="match status" value="1"/>
</dbReference>
<evidence type="ECO:0000259" key="5">
    <source>
        <dbReference type="PROSITE" id="PS51891"/>
    </source>
</evidence>